<protein>
    <submittedName>
        <fullName evidence="1">Uncharacterized protein</fullName>
    </submittedName>
</protein>
<dbReference type="Proteomes" id="UP000494206">
    <property type="component" value="Unassembled WGS sequence"/>
</dbReference>
<name>A0A8S1F2H2_9PELO</name>
<accession>A0A8S1F2H2</accession>
<dbReference type="OrthoDB" id="5869603at2759"/>
<evidence type="ECO:0000313" key="1">
    <source>
        <dbReference type="EMBL" id="CAB3406476.1"/>
    </source>
</evidence>
<gene>
    <name evidence="1" type="ORF">CBOVIS_LOCUS8550</name>
</gene>
<evidence type="ECO:0000313" key="2">
    <source>
        <dbReference type="Proteomes" id="UP000494206"/>
    </source>
</evidence>
<organism evidence="1 2">
    <name type="scientific">Caenorhabditis bovis</name>
    <dbReference type="NCBI Taxonomy" id="2654633"/>
    <lineage>
        <taxon>Eukaryota</taxon>
        <taxon>Metazoa</taxon>
        <taxon>Ecdysozoa</taxon>
        <taxon>Nematoda</taxon>
        <taxon>Chromadorea</taxon>
        <taxon>Rhabditida</taxon>
        <taxon>Rhabditina</taxon>
        <taxon>Rhabditomorpha</taxon>
        <taxon>Rhabditoidea</taxon>
        <taxon>Rhabditidae</taxon>
        <taxon>Peloderinae</taxon>
        <taxon>Caenorhabditis</taxon>
    </lineage>
</organism>
<proteinExistence type="predicted"/>
<reference evidence="1 2" key="1">
    <citation type="submission" date="2020-04" db="EMBL/GenBank/DDBJ databases">
        <authorList>
            <person name="Laetsch R D."/>
            <person name="Stevens L."/>
            <person name="Kumar S."/>
            <person name="Blaxter L. M."/>
        </authorList>
    </citation>
    <scope>NUCLEOTIDE SEQUENCE [LARGE SCALE GENOMIC DNA]</scope>
</reference>
<dbReference type="AlphaFoldDB" id="A0A8S1F2H2"/>
<dbReference type="EMBL" id="CADEPM010000005">
    <property type="protein sequence ID" value="CAB3406476.1"/>
    <property type="molecule type" value="Genomic_DNA"/>
</dbReference>
<keyword evidence="2" id="KW-1185">Reference proteome</keyword>
<comment type="caution">
    <text evidence="1">The sequence shown here is derived from an EMBL/GenBank/DDBJ whole genome shotgun (WGS) entry which is preliminary data.</text>
</comment>
<sequence length="114" mass="12400">MFHQRVPWTSIEQVRKQQEIINRQSATKTGFENFAQLIQLANSMDCSCTSEPSGMMAGQMPSGMFPGHFPSGLPPITGGGNGAGFFPIQRGLPIASFNGGSTQPMITMPYTRKF</sequence>